<proteinExistence type="predicted"/>
<dbReference type="EMBL" id="CP003075">
    <property type="protein sequence ID" value="AEQ52568.1"/>
    <property type="molecule type" value="Genomic_DNA"/>
</dbReference>
<organism evidence="3 4">
    <name type="scientific">Pelagibacterium halotolerans (strain DSM 22347 / JCM 15775 / CGMCC 1.7692 / B2)</name>
    <dbReference type="NCBI Taxonomy" id="1082931"/>
    <lineage>
        <taxon>Bacteria</taxon>
        <taxon>Pseudomonadati</taxon>
        <taxon>Pseudomonadota</taxon>
        <taxon>Alphaproteobacteria</taxon>
        <taxon>Hyphomicrobiales</taxon>
        <taxon>Devosiaceae</taxon>
        <taxon>Pelagibacterium</taxon>
    </lineage>
</organism>
<gene>
    <name evidence="3" type="ordered locus">KKY_2560</name>
</gene>
<accession>G4RAP5</accession>
<dbReference type="PATRIC" id="fig|1082931.4.peg.2529"/>
<protein>
    <submittedName>
        <fullName evidence="3">Uncharacterized protein</fullName>
    </submittedName>
</protein>
<evidence type="ECO:0000313" key="4">
    <source>
        <dbReference type="Proteomes" id="UP000008850"/>
    </source>
</evidence>
<dbReference type="KEGG" id="phl:KKY_2560"/>
<feature type="transmembrane region" description="Helical" evidence="2">
    <location>
        <begin position="58"/>
        <end position="75"/>
    </location>
</feature>
<keyword evidence="2" id="KW-0812">Transmembrane</keyword>
<keyword evidence="2" id="KW-0472">Membrane</keyword>
<sequence length="236" mass="25011">MAIMALSIKIPSRAQSASHPAKPAVRAIFTAFKSLVFATEVVGIAFLVLGHIDLGTALALHLAYCAVLLGTILVAERAGIYSGDLQSFALQVLVAGPFGAASAMIDEHLSSRTRVEQLERWYNTIAPLPQAAVTLADRIRDDQVVRPAARLPKSVDRLITSGSMREKQALFASIVADGPTGGVNLIEKALRSRDQRVRVQAAAVSALFRSKVRTSAGHRHQASIATPANDSATPAA</sequence>
<feature type="compositionally biased region" description="Polar residues" evidence="1">
    <location>
        <begin position="223"/>
        <end position="236"/>
    </location>
</feature>
<feature type="transmembrane region" description="Helical" evidence="2">
    <location>
        <begin position="35"/>
        <end position="52"/>
    </location>
</feature>
<feature type="region of interest" description="Disordered" evidence="1">
    <location>
        <begin position="216"/>
        <end position="236"/>
    </location>
</feature>
<evidence type="ECO:0000256" key="1">
    <source>
        <dbReference type="SAM" id="MobiDB-lite"/>
    </source>
</evidence>
<name>G4RAP5_PELHB</name>
<dbReference type="STRING" id="1082931.KKY_2560"/>
<keyword evidence="4" id="KW-1185">Reference proteome</keyword>
<evidence type="ECO:0000256" key="2">
    <source>
        <dbReference type="SAM" id="Phobius"/>
    </source>
</evidence>
<dbReference type="HOGENOM" id="CLU_1174535_0_0_5"/>
<keyword evidence="2" id="KW-1133">Transmembrane helix</keyword>
<reference evidence="3 4" key="1">
    <citation type="journal article" date="2012" name="J. Bacteriol.">
        <title>Complete genome sequence of Pelagibacterium halotolerans B2T.</title>
        <authorList>
            <person name="Huo Y.Y."/>
            <person name="Cheng H."/>
            <person name="Han X.F."/>
            <person name="Jiang X.W."/>
            <person name="Sun C."/>
            <person name="Zhang X.Q."/>
            <person name="Zhu X.F."/>
            <person name="Liu Y.F."/>
            <person name="Li P.F."/>
            <person name="Ni P.X."/>
            <person name="Wu M."/>
        </authorList>
    </citation>
    <scope>NUCLEOTIDE SEQUENCE [LARGE SCALE GENOMIC DNA]</scope>
    <source>
        <strain evidence="4">DSM 22347 / JCM 15775 / CGMCC 1.7692 / B2</strain>
    </source>
</reference>
<evidence type="ECO:0000313" key="3">
    <source>
        <dbReference type="EMBL" id="AEQ52568.1"/>
    </source>
</evidence>
<dbReference type="Proteomes" id="UP000008850">
    <property type="component" value="Chromosome"/>
</dbReference>
<dbReference type="AlphaFoldDB" id="G4RAP5"/>